<reference evidence="3" key="1">
    <citation type="submission" date="2016-02" db="EMBL/GenBank/DDBJ databases">
        <title>Paenibacillus sp. LPB0068, isolated from Crassostrea gigas.</title>
        <authorList>
            <person name="Shin S.-K."/>
            <person name="Yi H."/>
        </authorList>
    </citation>
    <scope>NUCLEOTIDE SEQUENCE [LARGE SCALE GENOMIC DNA]</scope>
    <source>
        <strain evidence="3">KCTC 23969</strain>
    </source>
</reference>
<keyword evidence="3" id="KW-1185">Reference proteome</keyword>
<name>A0A1B8U2D5_9FLAO</name>
<accession>A0A1B8U2D5</accession>
<dbReference type="OrthoDB" id="1420424at2"/>
<dbReference type="KEGG" id="prn:BW723_16145"/>
<dbReference type="EMBL" id="LSFL01000020">
    <property type="protein sequence ID" value="OBY66026.1"/>
    <property type="molecule type" value="Genomic_DNA"/>
</dbReference>
<proteinExistence type="predicted"/>
<organism evidence="2 3">
    <name type="scientific">Polaribacter reichenbachii</name>
    <dbReference type="NCBI Taxonomy" id="996801"/>
    <lineage>
        <taxon>Bacteria</taxon>
        <taxon>Pseudomonadati</taxon>
        <taxon>Bacteroidota</taxon>
        <taxon>Flavobacteriia</taxon>
        <taxon>Flavobacteriales</taxon>
        <taxon>Flavobacteriaceae</taxon>
    </lineage>
</organism>
<evidence type="ECO:0000313" key="3">
    <source>
        <dbReference type="Proteomes" id="UP000092612"/>
    </source>
</evidence>
<evidence type="ECO:0000256" key="1">
    <source>
        <dbReference type="SAM" id="Coils"/>
    </source>
</evidence>
<evidence type="ECO:0000313" key="2">
    <source>
        <dbReference type="EMBL" id="OBY66026.1"/>
    </source>
</evidence>
<dbReference type="STRING" id="996801.BW723_16145"/>
<feature type="coiled-coil region" evidence="1">
    <location>
        <begin position="193"/>
        <end position="257"/>
    </location>
</feature>
<evidence type="ECO:0008006" key="4">
    <source>
        <dbReference type="Google" id="ProtNLM"/>
    </source>
</evidence>
<sequence>MKHRLYKPIITFIAIGFLGTSFAQKFDKKFTENFKTNKDVEVAINASNTDINVTIWNKNEVQVEAFIEIEGISKEEAEKYFKDWQFEALGNSKKVKITSKGSNAFNFKNDFVFFDNMNFDFEMPEINLPEFETIVIPDMDFDFDFDLDLDFDNIFDDLDKNMGKDGKYEFRWKDDDHNIEINSKEEWEAFKKTKEYEKLKKKLTLDKEKMRKELAESKAKMRVELKKVKEEFQKVDKEEIRQQLEKAKKELKKMNFHFNSEDEDVIINGKKINIKKRLEIKVPKDATFNLNTRHCKVKLPNTVACGNVKYGSFFANNLKGGELTIDYSQVIINGLFSSDLSLNNVVDAKIAFIQNSILNNNSSNVEIQVIDRNTDISDKFGELLINELDLNFGELILNTSHSNVIINLNKVKTSLAYDLIKSRLDDMSNNFNKLIFSSDTFITKSGIINSMQKNSLEVNSEYSTILIK</sequence>
<dbReference type="AlphaFoldDB" id="A0A1B8U2D5"/>
<dbReference type="Proteomes" id="UP000092612">
    <property type="component" value="Unassembled WGS sequence"/>
</dbReference>
<dbReference type="RefSeq" id="WP_068359710.1">
    <property type="nucleotide sequence ID" value="NZ_CP019337.1"/>
</dbReference>
<keyword evidence="1" id="KW-0175">Coiled coil</keyword>
<comment type="caution">
    <text evidence="2">The sequence shown here is derived from an EMBL/GenBank/DDBJ whole genome shotgun (WGS) entry which is preliminary data.</text>
</comment>
<protein>
    <recommendedName>
        <fullName evidence="4">Adhesin domain-containing protein</fullName>
    </recommendedName>
</protein>
<gene>
    <name evidence="2" type="ORF">LPB301_07310</name>
</gene>